<organism evidence="1 2">
    <name type="scientific">Gordonia rubripertincta</name>
    <name type="common">Rhodococcus corallinus</name>
    <dbReference type="NCBI Taxonomy" id="36822"/>
    <lineage>
        <taxon>Bacteria</taxon>
        <taxon>Bacillati</taxon>
        <taxon>Actinomycetota</taxon>
        <taxon>Actinomycetes</taxon>
        <taxon>Mycobacteriales</taxon>
        <taxon>Gordoniaceae</taxon>
        <taxon>Gordonia</taxon>
    </lineage>
</organism>
<dbReference type="PROSITE" id="PS51257">
    <property type="entry name" value="PROKAR_LIPOPROTEIN"/>
    <property type="match status" value="1"/>
</dbReference>
<sequence length="238" mass="24189">MLRERVGVPVIILATIGLLTSACGGSTNPAPPSASQPGPFTPASALLPAREFPAGYQRAELGVVDMRDQNAAALAAASTAQFDPPQCRPTADATLNEQLDPSNAAVTAWQSSTGNSIIELVTTVPRDIDADIRANTGECARVTITVTSGSTAGAAVVTENQRLTPPPLPTSLSLLVKSVATTTYPGGKTAVAQTLAGYAVVDGVTVQLVAVSTQDGMTDAKFAELFSRAVTQVAGAVG</sequence>
<keyword evidence="2" id="KW-1185">Reference proteome</keyword>
<evidence type="ECO:0000313" key="1">
    <source>
        <dbReference type="EMBL" id="MCZ4553810.1"/>
    </source>
</evidence>
<evidence type="ECO:0000313" key="2">
    <source>
        <dbReference type="Proteomes" id="UP001067235"/>
    </source>
</evidence>
<proteinExistence type="predicted"/>
<dbReference type="RefSeq" id="WP_301574512.1">
    <property type="nucleotide sequence ID" value="NZ_JAPWIE010000013.1"/>
</dbReference>
<reference evidence="1" key="1">
    <citation type="submission" date="2022-12" db="EMBL/GenBank/DDBJ databases">
        <authorList>
            <person name="Krivoruchko A.V."/>
            <person name="Elkin A."/>
        </authorList>
    </citation>
    <scope>NUCLEOTIDE SEQUENCE</scope>
    <source>
        <strain evidence="1">IEGM 1388</strain>
    </source>
</reference>
<dbReference type="EMBL" id="JAPWIE010000013">
    <property type="protein sequence ID" value="MCZ4553810.1"/>
    <property type="molecule type" value="Genomic_DNA"/>
</dbReference>
<accession>A0ABT4N4C6</accession>
<dbReference type="Proteomes" id="UP001067235">
    <property type="component" value="Unassembled WGS sequence"/>
</dbReference>
<gene>
    <name evidence="1" type="ORF">O4213_27735</name>
</gene>
<comment type="caution">
    <text evidence="1">The sequence shown here is derived from an EMBL/GenBank/DDBJ whole genome shotgun (WGS) entry which is preliminary data.</text>
</comment>
<protein>
    <recommendedName>
        <fullName evidence="3">DUF5642 domain-containing protein</fullName>
    </recommendedName>
</protein>
<evidence type="ECO:0008006" key="3">
    <source>
        <dbReference type="Google" id="ProtNLM"/>
    </source>
</evidence>
<name>A0ABT4N4C6_GORRU</name>